<name>A0A2K4ZBA5_9FIRM</name>
<evidence type="ECO:0008006" key="3">
    <source>
        <dbReference type="Google" id="ProtNLM"/>
    </source>
</evidence>
<gene>
    <name evidence="1" type="ORF">AMURIS_00449</name>
</gene>
<dbReference type="AlphaFoldDB" id="A0A2K4ZBA5"/>
<proteinExistence type="predicted"/>
<reference evidence="1 2" key="1">
    <citation type="submission" date="2018-01" db="EMBL/GenBank/DDBJ databases">
        <authorList>
            <person name="Gaut B.S."/>
            <person name="Morton B.R."/>
            <person name="Clegg M.T."/>
            <person name="Duvall M.R."/>
        </authorList>
    </citation>
    <scope>NUCLEOTIDE SEQUENCE [LARGE SCALE GENOMIC DNA]</scope>
    <source>
        <strain evidence="1">GP69</strain>
    </source>
</reference>
<evidence type="ECO:0000313" key="2">
    <source>
        <dbReference type="Proteomes" id="UP000236311"/>
    </source>
</evidence>
<sequence>MRTVRANPGNGEQNMTKTEKITFSLEGEEEQSFYVLEQTRIGGANYILVADCEDGDGEAMILKDLSADGETEGVYMPVEDEEELAAVAGVFESMLDDVEFS</sequence>
<keyword evidence="2" id="KW-1185">Reference proteome</keyword>
<accession>A0A2K4ZBA5</accession>
<evidence type="ECO:0000313" key="1">
    <source>
        <dbReference type="EMBL" id="SOY27745.1"/>
    </source>
</evidence>
<protein>
    <recommendedName>
        <fullName evidence="3">DUF1292 domain-containing protein</fullName>
    </recommendedName>
</protein>
<dbReference type="RefSeq" id="WP_242982264.1">
    <property type="nucleotide sequence ID" value="NZ_JANJZD010000002.1"/>
</dbReference>
<organism evidence="1 2">
    <name type="scientific">Acetatifactor muris</name>
    <dbReference type="NCBI Taxonomy" id="879566"/>
    <lineage>
        <taxon>Bacteria</taxon>
        <taxon>Bacillati</taxon>
        <taxon>Bacillota</taxon>
        <taxon>Clostridia</taxon>
        <taxon>Lachnospirales</taxon>
        <taxon>Lachnospiraceae</taxon>
        <taxon>Acetatifactor</taxon>
    </lineage>
</organism>
<dbReference type="EMBL" id="OFSM01000002">
    <property type="protein sequence ID" value="SOY27745.1"/>
    <property type="molecule type" value="Genomic_DNA"/>
</dbReference>
<dbReference type="Pfam" id="PF06949">
    <property type="entry name" value="DUF1292"/>
    <property type="match status" value="1"/>
</dbReference>
<dbReference type="Proteomes" id="UP000236311">
    <property type="component" value="Unassembled WGS sequence"/>
</dbReference>
<dbReference type="InterPro" id="IPR009711">
    <property type="entry name" value="UPF0473"/>
</dbReference>